<protein>
    <submittedName>
        <fullName evidence="1">DUF1428 domain-containing protein</fullName>
    </submittedName>
</protein>
<name>A0A936YTK0_9HYPH</name>
<evidence type="ECO:0000313" key="2">
    <source>
        <dbReference type="Proteomes" id="UP000633219"/>
    </source>
</evidence>
<dbReference type="RefSeq" id="WP_201658100.1">
    <property type="nucleotide sequence ID" value="NZ_JAEQNC010000006.1"/>
</dbReference>
<sequence>MTYVDGFVAAVPAANKEIYRKHAAEAATFFREFGATRIVEAWGDEVPEGKVTDFKGAVQAKPDEVIVFAWVEYPSKQIRDAVNEKMMNDPRLKEMGSEMPFDGKRMIYGGFATIIDENSGGKPGYVDGSLIPVPVGNKDAYRETAVKFATVLKECGATRASDSWGDDVPDGKVTDCRRAVKATNDETVVYSFVEWPSKQIRDEGWKKVMADPRMRPDSLPFDGKRMIHGGFTPILDA</sequence>
<comment type="caution">
    <text evidence="1">The sequence shown here is derived from an EMBL/GenBank/DDBJ whole genome shotgun (WGS) entry which is preliminary data.</text>
</comment>
<evidence type="ECO:0000313" key="1">
    <source>
        <dbReference type="EMBL" id="MBL0372766.1"/>
    </source>
</evidence>
<dbReference type="SUPFAM" id="SSF54909">
    <property type="entry name" value="Dimeric alpha+beta barrel"/>
    <property type="match status" value="2"/>
</dbReference>
<proteinExistence type="predicted"/>
<dbReference type="Pfam" id="PF07237">
    <property type="entry name" value="DUF1428"/>
    <property type="match status" value="2"/>
</dbReference>
<dbReference type="AlphaFoldDB" id="A0A936YTK0"/>
<keyword evidence="2" id="KW-1185">Reference proteome</keyword>
<gene>
    <name evidence="1" type="ORF">JJB09_12065</name>
</gene>
<dbReference type="Proteomes" id="UP000633219">
    <property type="component" value="Unassembled WGS sequence"/>
</dbReference>
<dbReference type="InterPro" id="IPR009874">
    <property type="entry name" value="DUF1428"/>
</dbReference>
<dbReference type="EMBL" id="JAEQNC010000006">
    <property type="protein sequence ID" value="MBL0372766.1"/>
    <property type="molecule type" value="Genomic_DNA"/>
</dbReference>
<dbReference type="InterPro" id="IPR011008">
    <property type="entry name" value="Dimeric_a/b-barrel"/>
</dbReference>
<reference evidence="1" key="1">
    <citation type="submission" date="2021-01" db="EMBL/GenBank/DDBJ databases">
        <title>Rhizobium sp. strain KVB221 16S ribosomal RNA gene Genome sequencing and assembly.</title>
        <authorList>
            <person name="Kang M."/>
        </authorList>
    </citation>
    <scope>NUCLEOTIDE SEQUENCE</scope>
    <source>
        <strain evidence="1">KVB221</strain>
    </source>
</reference>
<accession>A0A936YTK0</accession>
<organism evidence="1 2">
    <name type="scientific">Rhizobium setariae</name>
    <dbReference type="NCBI Taxonomy" id="2801340"/>
    <lineage>
        <taxon>Bacteria</taxon>
        <taxon>Pseudomonadati</taxon>
        <taxon>Pseudomonadota</taxon>
        <taxon>Alphaproteobacteria</taxon>
        <taxon>Hyphomicrobiales</taxon>
        <taxon>Rhizobiaceae</taxon>
        <taxon>Rhizobium/Agrobacterium group</taxon>
        <taxon>Rhizobium</taxon>
    </lineage>
</organism>
<dbReference type="Gene3D" id="3.30.70.100">
    <property type="match status" value="2"/>
</dbReference>